<dbReference type="Gene3D" id="3.30.450.180">
    <property type="match status" value="1"/>
</dbReference>
<reference evidence="2 3" key="1">
    <citation type="submission" date="2024-10" db="EMBL/GenBank/DDBJ databases">
        <title>The Natural Products Discovery Center: Release of the First 8490 Sequenced Strains for Exploring Actinobacteria Biosynthetic Diversity.</title>
        <authorList>
            <person name="Kalkreuter E."/>
            <person name="Kautsar S.A."/>
            <person name="Yang D."/>
            <person name="Bader C.D."/>
            <person name="Teijaro C.N."/>
            <person name="Fluegel L."/>
            <person name="Davis C.M."/>
            <person name="Simpson J.R."/>
            <person name="Lauterbach L."/>
            <person name="Steele A.D."/>
            <person name="Gui C."/>
            <person name="Meng S."/>
            <person name="Li G."/>
            <person name="Viehrig K."/>
            <person name="Ye F."/>
            <person name="Su P."/>
            <person name="Kiefer A.F."/>
            <person name="Nichols A."/>
            <person name="Cepeda A.J."/>
            <person name="Yan W."/>
            <person name="Fan B."/>
            <person name="Jiang Y."/>
            <person name="Adhikari A."/>
            <person name="Zheng C.-J."/>
            <person name="Schuster L."/>
            <person name="Cowan T.M."/>
            <person name="Smanski M.J."/>
            <person name="Chevrette M.G."/>
            <person name="De Carvalho L.P.S."/>
            <person name="Shen B."/>
        </authorList>
    </citation>
    <scope>NUCLEOTIDE SEQUENCE [LARGE SCALE GENOMIC DNA]</scope>
    <source>
        <strain evidence="2 3">NPDC002593</strain>
    </source>
</reference>
<accession>A0ABW6RV64</accession>
<proteinExistence type="predicted"/>
<organism evidence="2 3">
    <name type="scientific">Nocardia jiangxiensis</name>
    <dbReference type="NCBI Taxonomy" id="282685"/>
    <lineage>
        <taxon>Bacteria</taxon>
        <taxon>Bacillati</taxon>
        <taxon>Actinomycetota</taxon>
        <taxon>Actinomycetes</taxon>
        <taxon>Mycobacteriales</taxon>
        <taxon>Nocardiaceae</taxon>
        <taxon>Nocardia</taxon>
    </lineage>
</organism>
<dbReference type="RefSeq" id="WP_387403090.1">
    <property type="nucleotide sequence ID" value="NZ_JBIAQY010000002.1"/>
</dbReference>
<comment type="caution">
    <text evidence="2">The sequence shown here is derived from an EMBL/GenBank/DDBJ whole genome shotgun (WGS) entry which is preliminary data.</text>
</comment>
<dbReference type="EMBL" id="JBIAQY010000002">
    <property type="protein sequence ID" value="MFF3567910.1"/>
    <property type="molecule type" value="Genomic_DNA"/>
</dbReference>
<protein>
    <recommendedName>
        <fullName evidence="1">MmyB-like transcription regulator ligand binding domain-containing protein</fullName>
    </recommendedName>
</protein>
<sequence>MLIFRSVEQIRTQVRVDVPAAIVHPHLRFVIMPGSRMDRAGTVVVRARRDGEISLRHLHTTRFRRVIPQPDRRPARHAHELLAAPLPLRDIASYRRYLEETPALTDHLTDLGEQHVPAMYLDPLSNVLAVNKPMALALPGLEDVGNLAIYWFLPVARQLFPDWPAQADYIVGRLKAGMGRYRTAPQARKLLRTLSKTPEFTARWISSTRIAYNWETSDHIRWKNPGTGEEKIVSVHRAEISEKAVMILYSAYINRHTSGPG</sequence>
<feature type="domain" description="MmyB-like transcription regulator ligand binding" evidence="1">
    <location>
        <begin position="115"/>
        <end position="228"/>
    </location>
</feature>
<dbReference type="InterPro" id="IPR041413">
    <property type="entry name" value="MLTR_LBD"/>
</dbReference>
<evidence type="ECO:0000313" key="2">
    <source>
        <dbReference type="EMBL" id="MFF3567910.1"/>
    </source>
</evidence>
<evidence type="ECO:0000313" key="3">
    <source>
        <dbReference type="Proteomes" id="UP001601992"/>
    </source>
</evidence>
<evidence type="ECO:0000259" key="1">
    <source>
        <dbReference type="Pfam" id="PF17765"/>
    </source>
</evidence>
<gene>
    <name evidence="2" type="ORF">ACFYXQ_09040</name>
</gene>
<dbReference type="Proteomes" id="UP001601992">
    <property type="component" value="Unassembled WGS sequence"/>
</dbReference>
<name>A0ABW6RV64_9NOCA</name>
<keyword evidence="3" id="KW-1185">Reference proteome</keyword>
<dbReference type="Pfam" id="PF17765">
    <property type="entry name" value="MLTR_LBD"/>
    <property type="match status" value="1"/>
</dbReference>